<reference evidence="3" key="1">
    <citation type="journal article" date="2007" name="Curr. Biol.">
        <title>Sex- and strain-specific expression and vomeronasal activity of mouse ESP family peptides.</title>
        <authorList>
            <person name="Kimoto H."/>
            <person name="Sato K."/>
            <person name="Nodari F."/>
            <person name="Haga S."/>
            <person name="Holy T.E."/>
            <person name="Touhara K."/>
        </authorList>
    </citation>
    <scope>NUCLEOTIDE SEQUENCE</scope>
    <source>
        <strain evidence="3">C57BL/6</strain>
    </source>
</reference>
<dbReference type="GO" id="GO:0005615">
    <property type="term" value="C:extracellular space"/>
    <property type="evidence" value="ECO:0007669"/>
    <property type="project" value="InterPro"/>
</dbReference>
<dbReference type="Pfam" id="PF16590">
    <property type="entry name" value="ESP"/>
    <property type="match status" value="1"/>
</dbReference>
<feature type="chain" id="PRO_5002725611" evidence="2">
    <location>
        <begin position="23"/>
        <end position="75"/>
    </location>
</feature>
<protein>
    <submittedName>
        <fullName evidence="3">Exocrine gland-secreting peptide 9</fullName>
    </submittedName>
</protein>
<dbReference type="GO" id="GO:0005186">
    <property type="term" value="F:pheromone activity"/>
    <property type="evidence" value="ECO:0007669"/>
    <property type="project" value="InterPro"/>
</dbReference>
<evidence type="ECO:0000256" key="2">
    <source>
        <dbReference type="SAM" id="SignalP"/>
    </source>
</evidence>
<dbReference type="InterPro" id="IPR032253">
    <property type="entry name" value="Esp1/Esp22"/>
</dbReference>
<accession>A8R0U2</accession>
<organism evidence="3">
    <name type="scientific">Mus musculus</name>
    <name type="common">Mouse</name>
    <dbReference type="NCBI Taxonomy" id="10090"/>
    <lineage>
        <taxon>Eukaryota</taxon>
        <taxon>Metazoa</taxon>
        <taxon>Chordata</taxon>
        <taxon>Craniata</taxon>
        <taxon>Vertebrata</taxon>
        <taxon>Euteleostomi</taxon>
        <taxon>Mammalia</taxon>
        <taxon>Eutheria</taxon>
        <taxon>Euarchontoglires</taxon>
        <taxon>Glires</taxon>
        <taxon>Rodentia</taxon>
        <taxon>Myomorpha</taxon>
        <taxon>Muroidea</taxon>
        <taxon>Muridae</taxon>
        <taxon>Murinae</taxon>
        <taxon>Mus</taxon>
        <taxon>Mus</taxon>
    </lineage>
</organism>
<gene>
    <name evidence="3" type="primary">Esp9</name>
</gene>
<evidence type="ECO:0000313" key="3">
    <source>
        <dbReference type="EMBL" id="BAF92725.1"/>
    </source>
</evidence>
<evidence type="ECO:0000256" key="1">
    <source>
        <dbReference type="SAM" id="MobiDB-lite"/>
    </source>
</evidence>
<dbReference type="AlphaFoldDB" id="A8R0U2"/>
<feature type="signal peptide" evidence="2">
    <location>
        <begin position="1"/>
        <end position="22"/>
    </location>
</feature>
<dbReference type="EMBL" id="AB306987">
    <property type="protein sequence ID" value="BAF92725.1"/>
    <property type="molecule type" value="Genomic_DNA"/>
</dbReference>
<keyword evidence="2" id="KW-0732">Signal</keyword>
<proteinExistence type="predicted"/>
<sequence>MTSFPVMLFLIIVLLPSMCSEGMVLTYSLKETTISADKETTHNTVVRETDYQHERNNKEALEKTLGASHSRANIV</sequence>
<feature type="compositionally biased region" description="Basic and acidic residues" evidence="1">
    <location>
        <begin position="49"/>
        <end position="62"/>
    </location>
</feature>
<feature type="region of interest" description="Disordered" evidence="1">
    <location>
        <begin position="49"/>
        <end position="75"/>
    </location>
</feature>
<name>A8R0U2_MOUSE</name>